<dbReference type="InterPro" id="IPR013517">
    <property type="entry name" value="FG-GAP"/>
</dbReference>
<dbReference type="Pfam" id="PF13517">
    <property type="entry name" value="FG-GAP_3"/>
    <property type="match status" value="4"/>
</dbReference>
<evidence type="ECO:0000256" key="1">
    <source>
        <dbReference type="ARBA" id="ARBA00022729"/>
    </source>
</evidence>
<dbReference type="EMBL" id="DTBX01000111">
    <property type="protein sequence ID" value="HGQ55447.1"/>
    <property type="molecule type" value="Genomic_DNA"/>
</dbReference>
<reference evidence="3" key="1">
    <citation type="journal article" date="2020" name="mSystems">
        <title>Genome- and Community-Level Interaction Insights into Carbon Utilization and Element Cycling Functions of Hydrothermarchaeota in Hydrothermal Sediment.</title>
        <authorList>
            <person name="Zhou Z."/>
            <person name="Liu Y."/>
            <person name="Xu W."/>
            <person name="Pan J."/>
            <person name="Luo Z.H."/>
            <person name="Li M."/>
        </authorList>
    </citation>
    <scope>NUCLEOTIDE SEQUENCE [LARGE SCALE GENOMIC DNA]</scope>
    <source>
        <strain evidence="3">SpSt-594</strain>
        <strain evidence="2">SpSt-655</strain>
    </source>
</reference>
<organism evidence="3">
    <name type="scientific">candidate division WOR-3 bacterium</name>
    <dbReference type="NCBI Taxonomy" id="2052148"/>
    <lineage>
        <taxon>Bacteria</taxon>
        <taxon>Bacteria division WOR-3</taxon>
    </lineage>
</organism>
<comment type="caution">
    <text evidence="3">The sequence shown here is derived from an EMBL/GenBank/DDBJ whole genome shotgun (WGS) entry which is preliminary data.</text>
</comment>
<protein>
    <recommendedName>
        <fullName evidence="4">VCBS repeat-containing protein</fullName>
    </recommendedName>
</protein>
<evidence type="ECO:0008006" key="4">
    <source>
        <dbReference type="Google" id="ProtNLM"/>
    </source>
</evidence>
<accession>A0A7C4VYJ6</accession>
<feature type="non-terminal residue" evidence="3">
    <location>
        <position position="1"/>
    </location>
</feature>
<keyword evidence="1" id="KW-0732">Signal</keyword>
<dbReference type="PANTHER" id="PTHR46580">
    <property type="entry name" value="SENSOR KINASE-RELATED"/>
    <property type="match status" value="1"/>
</dbReference>
<dbReference type="SUPFAM" id="SSF69318">
    <property type="entry name" value="Integrin alpha N-terminal domain"/>
    <property type="match status" value="1"/>
</dbReference>
<dbReference type="InterPro" id="IPR028994">
    <property type="entry name" value="Integrin_alpha_N"/>
</dbReference>
<dbReference type="PANTHER" id="PTHR46580:SF4">
    <property type="entry name" value="ATP_GTP-BINDING PROTEIN"/>
    <property type="match status" value="1"/>
</dbReference>
<evidence type="ECO:0000313" key="3">
    <source>
        <dbReference type="EMBL" id="HGU47067.1"/>
    </source>
</evidence>
<sequence length="496" mass="56369">MRIFIFFLSFTFTLLFSIPLDPNPSWYYFCSSPRDIAFGDIDNDGYLDLAIVREGEVNYLFKNLNGHLDSSPSWRSNDVDYTISCAFGDVDNDGYLDLAVGNYRLAGGRVKLYKNENGNLNPEPRWVAESDGAVCVAWGDVDNDGDLDLAAVDLFGYPCVFFNNEGQLERNPSWRAVDYNLDLSCAFVDIDNDGWLDLVVGNVNWAIPLIRIYKNNHGQLETRASWHSVLPQTYYKSADGIAIGDVNQDGWLDIFVSNYMNEGAKNYGFLNSEGRLDTFPNWLSNDENSSIRSYLADMDGDGDLDFCYANDGRAMVYENINGSLNPNPAWSSNITSEWGISVADIDNDGLILKSDTFIVNGVRKLFYFRRRPVQRLLEIKVNNTPIPVSNYAIDLYNGWFTLKEAPSQSSQIIVTYYYSLDLDLAFGGCYLFLNRREPEIKEKEVNNKKQFTNGSCEIYNILGRKVKAGNLKKGIYFLKKNKEEKKILVINIRMLK</sequence>
<dbReference type="Gene3D" id="2.130.10.130">
    <property type="entry name" value="Integrin alpha, N-terminal"/>
    <property type="match status" value="2"/>
</dbReference>
<proteinExistence type="predicted"/>
<gene>
    <name evidence="3" type="ORF">ENT60_00690</name>
    <name evidence="2" type="ORF">ENU28_03150</name>
</gene>
<dbReference type="AlphaFoldDB" id="A0A7C4VYJ6"/>
<dbReference type="EMBL" id="DSZH01000034">
    <property type="protein sequence ID" value="HGU47067.1"/>
    <property type="molecule type" value="Genomic_DNA"/>
</dbReference>
<evidence type="ECO:0000313" key="2">
    <source>
        <dbReference type="EMBL" id="HGQ55447.1"/>
    </source>
</evidence>
<name>A0A7C4VYJ6_UNCW3</name>